<reference evidence="1" key="1">
    <citation type="submission" date="2022-08" db="EMBL/GenBank/DDBJ databases">
        <title>Genomic Encyclopedia of Type Strains, Phase V (KMG-V): Genome sequencing to study the core and pangenomes of soil and plant-associated prokaryotes.</title>
        <authorList>
            <person name="Whitman W."/>
        </authorList>
    </citation>
    <scope>NUCLEOTIDE SEQUENCE</scope>
    <source>
        <strain evidence="1">SP3026</strain>
    </source>
</reference>
<name>A0A9X2V750_9BACT</name>
<gene>
    <name evidence="1" type="ORF">GGP45_001486</name>
</gene>
<evidence type="ECO:0000313" key="2">
    <source>
        <dbReference type="Proteomes" id="UP001155144"/>
    </source>
</evidence>
<dbReference type="Proteomes" id="UP001155144">
    <property type="component" value="Unassembled WGS sequence"/>
</dbReference>
<protein>
    <submittedName>
        <fullName evidence="1">Uncharacterized protein</fullName>
    </submittedName>
</protein>
<dbReference type="AlphaFoldDB" id="A0A9X2V750"/>
<proteinExistence type="predicted"/>
<organism evidence="1 2">
    <name type="scientific">Salinibacter ruber</name>
    <dbReference type="NCBI Taxonomy" id="146919"/>
    <lineage>
        <taxon>Bacteria</taxon>
        <taxon>Pseudomonadati</taxon>
        <taxon>Rhodothermota</taxon>
        <taxon>Rhodothermia</taxon>
        <taxon>Rhodothermales</taxon>
        <taxon>Salinibacteraceae</taxon>
        <taxon>Salinibacter</taxon>
    </lineage>
</organism>
<accession>A0A9X2V750</accession>
<sequence length="220" mass="24558">MQRQANGPVKNPSHSLLVQSLGSHRGNGQEAFRGLKAKVDGSPGHRCVRRRRHSRLSFTGPPGTATPFVIGYPGQLSYAKRSHGFRSHKKQRPLCFTRALRGGGAPITNIGLSGPRGVFRKKLQYQTTLCNNGTPVRKTSSHTCCREPNRGHSRHPLVATSPVHATRLPQWCPPVNRIHVRRNTRDHSPRGVHAIYSRSIYSRSIYSRSVKASGARRRRE</sequence>
<dbReference type="EMBL" id="JANUBL010000002">
    <property type="protein sequence ID" value="MCS4121144.1"/>
    <property type="molecule type" value="Genomic_DNA"/>
</dbReference>
<evidence type="ECO:0000313" key="1">
    <source>
        <dbReference type="EMBL" id="MCS4121144.1"/>
    </source>
</evidence>
<comment type="caution">
    <text evidence="1">The sequence shown here is derived from an EMBL/GenBank/DDBJ whole genome shotgun (WGS) entry which is preliminary data.</text>
</comment>